<dbReference type="OrthoDB" id="6630794at2759"/>
<feature type="signal peptide" evidence="1">
    <location>
        <begin position="1"/>
        <end position="21"/>
    </location>
</feature>
<sequence>MRSHLIKGLLLLSCIFVLSESRAVTQKEKHYLLERISEWDKAPEAVKIVEGRVTTRHGTKKYRFVYKAEDCSSCEAVLNVKKSGKGHYTWECKRRDVYEWALRLKKLDELKHLVEKHLLKASTDQGQRYNLRRRPDKFSVGDLVLHKSFNLSSAEDRAAAKLFHKYKGPFSVMQVTSGGVCKLQDSAGKEVGMWHPSLLKPYFPPSPLRGVCAVEKI</sequence>
<accession>A0A8S9WR10</accession>
<keyword evidence="1" id="KW-0732">Signal</keyword>
<evidence type="ECO:0000256" key="1">
    <source>
        <dbReference type="SAM" id="SignalP"/>
    </source>
</evidence>
<protein>
    <submittedName>
        <fullName evidence="2">Uncharacterized protein</fullName>
    </submittedName>
</protein>
<name>A0A8S9WR10_APOLU</name>
<dbReference type="AlphaFoldDB" id="A0A8S9WR10"/>
<evidence type="ECO:0000313" key="2">
    <source>
        <dbReference type="EMBL" id="KAF6199360.1"/>
    </source>
</evidence>
<reference evidence="2" key="1">
    <citation type="journal article" date="2021" name="Mol. Ecol. Resour.">
        <title>Apolygus lucorum genome provides insights into omnivorousness and mesophyll feeding.</title>
        <authorList>
            <person name="Liu Y."/>
            <person name="Liu H."/>
            <person name="Wang H."/>
            <person name="Huang T."/>
            <person name="Liu B."/>
            <person name="Yang B."/>
            <person name="Yin L."/>
            <person name="Li B."/>
            <person name="Zhang Y."/>
            <person name="Zhang S."/>
            <person name="Jiang F."/>
            <person name="Zhang X."/>
            <person name="Ren Y."/>
            <person name="Wang B."/>
            <person name="Wang S."/>
            <person name="Lu Y."/>
            <person name="Wu K."/>
            <person name="Fan W."/>
            <person name="Wang G."/>
        </authorList>
    </citation>
    <scope>NUCLEOTIDE SEQUENCE</scope>
    <source>
        <strain evidence="2">12Hb</strain>
    </source>
</reference>
<dbReference type="EMBL" id="WIXP02000015">
    <property type="protein sequence ID" value="KAF6199360.1"/>
    <property type="molecule type" value="Genomic_DNA"/>
</dbReference>
<keyword evidence="3" id="KW-1185">Reference proteome</keyword>
<organism evidence="2 3">
    <name type="scientific">Apolygus lucorum</name>
    <name type="common">Small green plant bug</name>
    <name type="synonym">Lygocoris lucorum</name>
    <dbReference type="NCBI Taxonomy" id="248454"/>
    <lineage>
        <taxon>Eukaryota</taxon>
        <taxon>Metazoa</taxon>
        <taxon>Ecdysozoa</taxon>
        <taxon>Arthropoda</taxon>
        <taxon>Hexapoda</taxon>
        <taxon>Insecta</taxon>
        <taxon>Pterygota</taxon>
        <taxon>Neoptera</taxon>
        <taxon>Paraneoptera</taxon>
        <taxon>Hemiptera</taxon>
        <taxon>Heteroptera</taxon>
        <taxon>Panheteroptera</taxon>
        <taxon>Cimicomorpha</taxon>
        <taxon>Miridae</taxon>
        <taxon>Mirini</taxon>
        <taxon>Apolygus</taxon>
    </lineage>
</organism>
<comment type="caution">
    <text evidence="2">The sequence shown here is derived from an EMBL/GenBank/DDBJ whole genome shotgun (WGS) entry which is preliminary data.</text>
</comment>
<gene>
    <name evidence="2" type="ORF">GE061_007386</name>
</gene>
<evidence type="ECO:0000313" key="3">
    <source>
        <dbReference type="Proteomes" id="UP000466442"/>
    </source>
</evidence>
<feature type="chain" id="PRO_5035936191" evidence="1">
    <location>
        <begin position="22"/>
        <end position="217"/>
    </location>
</feature>
<proteinExistence type="predicted"/>
<dbReference type="Proteomes" id="UP000466442">
    <property type="component" value="Unassembled WGS sequence"/>
</dbReference>